<evidence type="ECO:0000256" key="2">
    <source>
        <dbReference type="ARBA" id="ARBA00013019"/>
    </source>
</evidence>
<dbReference type="AlphaFoldDB" id="A0A453C919"/>
<evidence type="ECO:0000256" key="4">
    <source>
        <dbReference type="ARBA" id="ARBA00022857"/>
    </source>
</evidence>
<dbReference type="GO" id="GO:0004345">
    <property type="term" value="F:glucose-6-phosphate dehydrogenase activity"/>
    <property type="evidence" value="ECO:0007669"/>
    <property type="project" value="UniProtKB-EC"/>
</dbReference>
<evidence type="ECO:0000313" key="9">
    <source>
        <dbReference type="EnsemblPlants" id="AET2Gv20773700.8"/>
    </source>
</evidence>
<dbReference type="GO" id="GO:0009051">
    <property type="term" value="P:pentose-phosphate shunt, oxidative branch"/>
    <property type="evidence" value="ECO:0007669"/>
    <property type="project" value="UniProtKB-ARBA"/>
</dbReference>
<evidence type="ECO:0000259" key="8">
    <source>
        <dbReference type="Pfam" id="PF00479"/>
    </source>
</evidence>
<reference evidence="9" key="4">
    <citation type="submission" date="2019-03" db="UniProtKB">
        <authorList>
            <consortium name="EnsemblPlants"/>
        </authorList>
    </citation>
    <scope>IDENTIFICATION</scope>
</reference>
<evidence type="ECO:0000256" key="3">
    <source>
        <dbReference type="ARBA" id="ARBA00022526"/>
    </source>
</evidence>
<dbReference type="Gramene" id="AET2Gv20773700.8">
    <property type="protein sequence ID" value="AET2Gv20773700.8"/>
    <property type="gene ID" value="AET2Gv20773700"/>
</dbReference>
<feature type="domain" description="Glucose-6-phosphate dehydrogenase NAD-binding" evidence="8">
    <location>
        <begin position="47"/>
        <end position="227"/>
    </location>
</feature>
<accession>A0A453C919</accession>
<dbReference type="Pfam" id="PF00479">
    <property type="entry name" value="G6PD_N"/>
    <property type="match status" value="1"/>
</dbReference>
<dbReference type="GO" id="GO:0005829">
    <property type="term" value="C:cytosol"/>
    <property type="evidence" value="ECO:0007669"/>
    <property type="project" value="TreeGrafter"/>
</dbReference>
<dbReference type="EC" id="1.1.1.49" evidence="2"/>
<evidence type="ECO:0000256" key="1">
    <source>
        <dbReference type="ARBA" id="ARBA00004937"/>
    </source>
</evidence>
<dbReference type="GO" id="GO:0006006">
    <property type="term" value="P:glucose metabolic process"/>
    <property type="evidence" value="ECO:0007669"/>
    <property type="project" value="UniProtKB-KW"/>
</dbReference>
<dbReference type="InterPro" id="IPR001282">
    <property type="entry name" value="G6P_DH"/>
</dbReference>
<dbReference type="InterPro" id="IPR022674">
    <property type="entry name" value="G6P_DH_NAD-bd"/>
</dbReference>
<protein>
    <recommendedName>
        <fullName evidence="2">glucose-6-phosphate dehydrogenase (NADP(+))</fullName>
        <ecNumber evidence="2">1.1.1.49</ecNumber>
    </recommendedName>
</protein>
<evidence type="ECO:0000256" key="7">
    <source>
        <dbReference type="ARBA" id="ARBA00048749"/>
    </source>
</evidence>
<dbReference type="InterPro" id="IPR036291">
    <property type="entry name" value="NAD(P)-bd_dom_sf"/>
</dbReference>
<keyword evidence="5" id="KW-0560">Oxidoreductase</keyword>
<dbReference type="Gene3D" id="3.40.50.720">
    <property type="entry name" value="NAD(P)-binding Rossmann-like Domain"/>
    <property type="match status" value="1"/>
</dbReference>
<reference evidence="9" key="3">
    <citation type="journal article" date="2017" name="Nature">
        <title>Genome sequence of the progenitor of the wheat D genome Aegilops tauschii.</title>
        <authorList>
            <person name="Luo M.C."/>
            <person name="Gu Y.Q."/>
            <person name="Puiu D."/>
            <person name="Wang H."/>
            <person name="Twardziok S.O."/>
            <person name="Deal K.R."/>
            <person name="Huo N."/>
            <person name="Zhu T."/>
            <person name="Wang L."/>
            <person name="Wang Y."/>
            <person name="McGuire P.E."/>
            <person name="Liu S."/>
            <person name="Long H."/>
            <person name="Ramasamy R.K."/>
            <person name="Rodriguez J.C."/>
            <person name="Van S.L."/>
            <person name="Yuan L."/>
            <person name="Wang Z."/>
            <person name="Xia Z."/>
            <person name="Xiao L."/>
            <person name="Anderson O.D."/>
            <person name="Ouyang S."/>
            <person name="Liang Y."/>
            <person name="Zimin A.V."/>
            <person name="Pertea G."/>
            <person name="Qi P."/>
            <person name="Bennetzen J.L."/>
            <person name="Dai X."/>
            <person name="Dawson M.W."/>
            <person name="Muller H.G."/>
            <person name="Kugler K."/>
            <person name="Rivarola-Duarte L."/>
            <person name="Spannagl M."/>
            <person name="Mayer K.F.X."/>
            <person name="Lu F.H."/>
            <person name="Bevan M.W."/>
            <person name="Leroy P."/>
            <person name="Li P."/>
            <person name="You F.M."/>
            <person name="Sun Q."/>
            <person name="Liu Z."/>
            <person name="Lyons E."/>
            <person name="Wicker T."/>
            <person name="Salzberg S.L."/>
            <person name="Devos K.M."/>
            <person name="Dvorak J."/>
        </authorList>
    </citation>
    <scope>NUCLEOTIDE SEQUENCE [LARGE SCALE GENOMIC DNA]</scope>
    <source>
        <strain evidence="9">cv. AL8/78</strain>
    </source>
</reference>
<dbReference type="GO" id="GO:0050661">
    <property type="term" value="F:NADP binding"/>
    <property type="evidence" value="ECO:0007669"/>
    <property type="project" value="InterPro"/>
</dbReference>
<dbReference type="InterPro" id="IPR019796">
    <property type="entry name" value="G6P_DH_AS"/>
</dbReference>
<dbReference type="PRINTS" id="PR00079">
    <property type="entry name" value="G6PDHDRGNASE"/>
</dbReference>
<reference evidence="10" key="2">
    <citation type="journal article" date="2017" name="Nat. Plants">
        <title>The Aegilops tauschii genome reveals multiple impacts of transposons.</title>
        <authorList>
            <person name="Zhao G."/>
            <person name="Zou C."/>
            <person name="Li K."/>
            <person name="Wang K."/>
            <person name="Li T."/>
            <person name="Gao L."/>
            <person name="Zhang X."/>
            <person name="Wang H."/>
            <person name="Yang Z."/>
            <person name="Liu X."/>
            <person name="Jiang W."/>
            <person name="Mao L."/>
            <person name="Kong X."/>
            <person name="Jiao Y."/>
            <person name="Jia J."/>
        </authorList>
    </citation>
    <scope>NUCLEOTIDE SEQUENCE [LARGE SCALE GENOMIC DNA]</scope>
    <source>
        <strain evidence="10">cv. AL8/78</strain>
    </source>
</reference>
<keyword evidence="4" id="KW-0521">NADP</keyword>
<dbReference type="UniPathway" id="UPA00115">
    <property type="reaction ID" value="UER00408"/>
</dbReference>
<evidence type="ECO:0000256" key="5">
    <source>
        <dbReference type="ARBA" id="ARBA00023002"/>
    </source>
</evidence>
<evidence type="ECO:0000256" key="6">
    <source>
        <dbReference type="ARBA" id="ARBA00023277"/>
    </source>
</evidence>
<keyword evidence="3" id="KW-0313">Glucose metabolism</keyword>
<sequence>GVLLKEGKIILFVMAGTDSSASSRQSSFNSLAKDLELPLEQGCLTIVVLGASGDLAKKKTFPALYHLFEQGFLQSGEVHIVGYARTNLSDDGLRGRIRAYLKGASEEHVSEFLQLIKYVSGSYDSGEGFEKLNKEISDYEMSNNSGSSRRLFYLALPPSVYPSVCKMIRTYCMSPTSRFGWTRVIVEKPFGRDLDSAEELSSQLGELFEEDQLYRIDHYLGKELVQNLVMFINLIRYFYFSSIGLIRFELITFHSLCFVLRTVCSYHFGTVTMLIIYRLYSGRTSELMDVEDILINMESSVISFRTICCRFSVWLQWKSLYLLSLSTLEMRKSRFCNP</sequence>
<comment type="catalytic activity">
    <reaction evidence="7">
        <text>D-glucose 6-phosphate + NADP(+) = 6-phospho-D-glucono-1,5-lactone + NADPH + H(+)</text>
        <dbReference type="Rhea" id="RHEA:15841"/>
        <dbReference type="ChEBI" id="CHEBI:15378"/>
        <dbReference type="ChEBI" id="CHEBI:57783"/>
        <dbReference type="ChEBI" id="CHEBI:57955"/>
        <dbReference type="ChEBI" id="CHEBI:58349"/>
        <dbReference type="ChEBI" id="CHEBI:61548"/>
        <dbReference type="EC" id="1.1.1.49"/>
    </reaction>
</comment>
<dbReference type="PANTHER" id="PTHR23429">
    <property type="entry name" value="GLUCOSE-6-PHOSPHATE 1-DEHYDROGENASE G6PD"/>
    <property type="match status" value="1"/>
</dbReference>
<reference evidence="9" key="5">
    <citation type="journal article" date="2021" name="G3 (Bethesda)">
        <title>Aegilops tauschii genome assembly Aet v5.0 features greater sequence contiguity and improved annotation.</title>
        <authorList>
            <person name="Wang L."/>
            <person name="Zhu T."/>
            <person name="Rodriguez J.C."/>
            <person name="Deal K.R."/>
            <person name="Dubcovsky J."/>
            <person name="McGuire P.E."/>
            <person name="Lux T."/>
            <person name="Spannagl M."/>
            <person name="Mayer K.F.X."/>
            <person name="Baldrich P."/>
            <person name="Meyers B.C."/>
            <person name="Huo N."/>
            <person name="Gu Y.Q."/>
            <person name="Zhou H."/>
            <person name="Devos K.M."/>
            <person name="Bennetzen J.L."/>
            <person name="Unver T."/>
            <person name="Budak H."/>
            <person name="Gulick P.J."/>
            <person name="Galiba G."/>
            <person name="Kalapos B."/>
            <person name="Nelson D.R."/>
            <person name="Li P."/>
            <person name="You F.M."/>
            <person name="Luo M.C."/>
            <person name="Dvorak J."/>
        </authorList>
    </citation>
    <scope>NUCLEOTIDE SEQUENCE [LARGE SCALE GENOMIC DNA]</scope>
    <source>
        <strain evidence="9">cv. AL8/78</strain>
    </source>
</reference>
<dbReference type="Proteomes" id="UP000015105">
    <property type="component" value="Chromosome 2D"/>
</dbReference>
<dbReference type="SUPFAM" id="SSF51735">
    <property type="entry name" value="NAD(P)-binding Rossmann-fold domains"/>
    <property type="match status" value="1"/>
</dbReference>
<organism evidence="9 10">
    <name type="scientific">Aegilops tauschii subsp. strangulata</name>
    <name type="common">Goatgrass</name>
    <dbReference type="NCBI Taxonomy" id="200361"/>
    <lineage>
        <taxon>Eukaryota</taxon>
        <taxon>Viridiplantae</taxon>
        <taxon>Streptophyta</taxon>
        <taxon>Embryophyta</taxon>
        <taxon>Tracheophyta</taxon>
        <taxon>Spermatophyta</taxon>
        <taxon>Magnoliopsida</taxon>
        <taxon>Liliopsida</taxon>
        <taxon>Poales</taxon>
        <taxon>Poaceae</taxon>
        <taxon>BOP clade</taxon>
        <taxon>Pooideae</taxon>
        <taxon>Triticodae</taxon>
        <taxon>Triticeae</taxon>
        <taxon>Triticinae</taxon>
        <taxon>Aegilops</taxon>
    </lineage>
</organism>
<reference evidence="10" key="1">
    <citation type="journal article" date="2014" name="Science">
        <title>Ancient hybridizations among the ancestral genomes of bread wheat.</title>
        <authorList>
            <consortium name="International Wheat Genome Sequencing Consortium,"/>
            <person name="Marcussen T."/>
            <person name="Sandve S.R."/>
            <person name="Heier L."/>
            <person name="Spannagl M."/>
            <person name="Pfeifer M."/>
            <person name="Jakobsen K.S."/>
            <person name="Wulff B.B."/>
            <person name="Steuernagel B."/>
            <person name="Mayer K.F."/>
            <person name="Olsen O.A."/>
        </authorList>
    </citation>
    <scope>NUCLEOTIDE SEQUENCE [LARGE SCALE GENOMIC DNA]</scope>
    <source>
        <strain evidence="10">cv. AL8/78</strain>
    </source>
</reference>
<dbReference type="PROSITE" id="PS00069">
    <property type="entry name" value="G6P_DEHYDROGENASE"/>
    <property type="match status" value="1"/>
</dbReference>
<keyword evidence="10" id="KW-1185">Reference proteome</keyword>
<keyword evidence="6" id="KW-0119">Carbohydrate metabolism</keyword>
<dbReference type="EnsemblPlants" id="AET2Gv20773700.8">
    <property type="protein sequence ID" value="AET2Gv20773700.8"/>
    <property type="gene ID" value="AET2Gv20773700"/>
</dbReference>
<dbReference type="PANTHER" id="PTHR23429:SF8">
    <property type="entry name" value="GLUCOSE-6-PHOSPHATE 1-DEHYDROGENASE"/>
    <property type="match status" value="1"/>
</dbReference>
<evidence type="ECO:0000313" key="10">
    <source>
        <dbReference type="Proteomes" id="UP000015105"/>
    </source>
</evidence>
<name>A0A453C919_AEGTS</name>
<proteinExistence type="predicted"/>
<comment type="pathway">
    <text evidence="1">Carbohydrate degradation; pentose phosphate pathway; D-ribulose 5-phosphate from D-glucose 6-phosphate (oxidative stage): step 1/3.</text>
</comment>